<keyword evidence="4" id="KW-1185">Reference proteome</keyword>
<dbReference type="EMBL" id="BAAAPN010000107">
    <property type="protein sequence ID" value="GAA1777549.1"/>
    <property type="molecule type" value="Genomic_DNA"/>
</dbReference>
<feature type="transmembrane region" description="Helical" evidence="1">
    <location>
        <begin position="75"/>
        <end position="96"/>
    </location>
</feature>
<feature type="transmembrane region" description="Helical" evidence="1">
    <location>
        <begin position="213"/>
        <end position="230"/>
    </location>
</feature>
<evidence type="ECO:0000313" key="4">
    <source>
        <dbReference type="Proteomes" id="UP001501475"/>
    </source>
</evidence>
<reference evidence="3 4" key="1">
    <citation type="journal article" date="2019" name="Int. J. Syst. Evol. Microbiol.">
        <title>The Global Catalogue of Microorganisms (GCM) 10K type strain sequencing project: providing services to taxonomists for standard genome sequencing and annotation.</title>
        <authorList>
            <consortium name="The Broad Institute Genomics Platform"/>
            <consortium name="The Broad Institute Genome Sequencing Center for Infectious Disease"/>
            <person name="Wu L."/>
            <person name="Ma J."/>
        </authorList>
    </citation>
    <scope>NUCLEOTIDE SEQUENCE [LARGE SCALE GENOMIC DNA]</scope>
    <source>
        <strain evidence="3 4">JCM 15591</strain>
    </source>
</reference>
<evidence type="ECO:0000256" key="1">
    <source>
        <dbReference type="SAM" id="Phobius"/>
    </source>
</evidence>
<keyword evidence="1" id="KW-0812">Transmembrane</keyword>
<name>A0ABN2L751_9MICO</name>
<gene>
    <name evidence="3" type="ORF">GCM10009810_38250</name>
</gene>
<feature type="transmembrane region" description="Helical" evidence="1">
    <location>
        <begin position="237"/>
        <end position="257"/>
    </location>
</feature>
<accession>A0ABN2L751</accession>
<keyword evidence="1" id="KW-0472">Membrane</keyword>
<dbReference type="Pfam" id="PF02517">
    <property type="entry name" value="Rce1-like"/>
    <property type="match status" value="1"/>
</dbReference>
<dbReference type="RefSeq" id="WP_344069530.1">
    <property type="nucleotide sequence ID" value="NZ_BAAAPN010000107.1"/>
</dbReference>
<feature type="transmembrane region" description="Helical" evidence="1">
    <location>
        <begin position="158"/>
        <end position="183"/>
    </location>
</feature>
<organism evidence="3 4">
    <name type="scientific">Nostocoides vanveenii</name>
    <dbReference type="NCBI Taxonomy" id="330835"/>
    <lineage>
        <taxon>Bacteria</taxon>
        <taxon>Bacillati</taxon>
        <taxon>Actinomycetota</taxon>
        <taxon>Actinomycetes</taxon>
        <taxon>Micrococcales</taxon>
        <taxon>Intrasporangiaceae</taxon>
        <taxon>Nostocoides</taxon>
    </lineage>
</organism>
<sequence length="264" mass="28061">MPFARHLPPGPLPRTGLARPTLVGETWLVLGVSLGASALWSLLSLIDKLTKQVALSAQTTTMNSSITPDRPWLDLAYQLVPIGLGVVPALLALHLLRRDDPAAPALIGLDARQPARDLLMGAALAGVIGIPGLGLYLAARALGVNTSIAAANLADHWWTIPVLVLAAAQNAILEEVVMVGYLLTRWRQAGWSPALGIVASAVIRGAYHLYQGFGGFVGNLVMGLVFGAVYTRTRRVLPLVIAHTILDIVSFVGYALLKSHLSWL</sequence>
<comment type="caution">
    <text evidence="3">The sequence shown here is derived from an EMBL/GenBank/DDBJ whole genome shotgun (WGS) entry which is preliminary data.</text>
</comment>
<evidence type="ECO:0000313" key="3">
    <source>
        <dbReference type="EMBL" id="GAA1777549.1"/>
    </source>
</evidence>
<keyword evidence="1" id="KW-1133">Transmembrane helix</keyword>
<protein>
    <submittedName>
        <fullName evidence="3">Type II CAAX endopeptidase family protein</fullName>
    </submittedName>
</protein>
<feature type="transmembrane region" description="Helical" evidence="1">
    <location>
        <begin position="117"/>
        <end position="138"/>
    </location>
</feature>
<feature type="transmembrane region" description="Helical" evidence="1">
    <location>
        <begin position="190"/>
        <end position="207"/>
    </location>
</feature>
<dbReference type="InterPro" id="IPR003675">
    <property type="entry name" value="Rce1/LyrA-like_dom"/>
</dbReference>
<feature type="domain" description="CAAX prenyl protease 2/Lysostaphin resistance protein A-like" evidence="2">
    <location>
        <begin position="157"/>
        <end position="248"/>
    </location>
</feature>
<dbReference type="Proteomes" id="UP001501475">
    <property type="component" value="Unassembled WGS sequence"/>
</dbReference>
<feature type="transmembrane region" description="Helical" evidence="1">
    <location>
        <begin position="21"/>
        <end position="43"/>
    </location>
</feature>
<proteinExistence type="predicted"/>
<evidence type="ECO:0000259" key="2">
    <source>
        <dbReference type="Pfam" id="PF02517"/>
    </source>
</evidence>